<feature type="transmembrane region" description="Helical" evidence="2">
    <location>
        <begin position="31"/>
        <end position="52"/>
    </location>
</feature>
<keyword evidence="2" id="KW-0812">Transmembrane</keyword>
<dbReference type="Proteomes" id="UP001596066">
    <property type="component" value="Unassembled WGS sequence"/>
</dbReference>
<feature type="region of interest" description="Disordered" evidence="1">
    <location>
        <begin position="1"/>
        <end position="25"/>
    </location>
</feature>
<gene>
    <name evidence="4" type="ORF">ACFPZF_31770</name>
</gene>
<evidence type="ECO:0000256" key="2">
    <source>
        <dbReference type="SAM" id="Phobius"/>
    </source>
</evidence>
<feature type="domain" description="TadE-like" evidence="3">
    <location>
        <begin position="29"/>
        <end position="71"/>
    </location>
</feature>
<dbReference type="EMBL" id="JBHSOC010000085">
    <property type="protein sequence ID" value="MFC5645917.1"/>
    <property type="molecule type" value="Genomic_DNA"/>
</dbReference>
<keyword evidence="5" id="KW-1185">Reference proteome</keyword>
<organism evidence="4 5">
    <name type="scientific">Kitasatospora cinereorecta</name>
    <dbReference type="NCBI Taxonomy" id="285560"/>
    <lineage>
        <taxon>Bacteria</taxon>
        <taxon>Bacillati</taxon>
        <taxon>Actinomycetota</taxon>
        <taxon>Actinomycetes</taxon>
        <taxon>Kitasatosporales</taxon>
        <taxon>Streptomycetaceae</taxon>
        <taxon>Kitasatospora</taxon>
    </lineage>
</organism>
<protein>
    <submittedName>
        <fullName evidence="4">TadE/TadG family type IV pilus assembly protein</fullName>
    </submittedName>
</protein>
<evidence type="ECO:0000256" key="1">
    <source>
        <dbReference type="SAM" id="MobiDB-lite"/>
    </source>
</evidence>
<keyword evidence="2" id="KW-1133">Transmembrane helix</keyword>
<evidence type="ECO:0000313" key="5">
    <source>
        <dbReference type="Proteomes" id="UP001596066"/>
    </source>
</evidence>
<dbReference type="InterPro" id="IPR012495">
    <property type="entry name" value="TadE-like_dom"/>
</dbReference>
<dbReference type="RefSeq" id="WP_346144941.1">
    <property type="nucleotide sequence ID" value="NZ_BAAAUA010000019.1"/>
</dbReference>
<evidence type="ECO:0000313" key="4">
    <source>
        <dbReference type="EMBL" id="MFC5645917.1"/>
    </source>
</evidence>
<proteinExistence type="predicted"/>
<comment type="caution">
    <text evidence="4">The sequence shown here is derived from an EMBL/GenBank/DDBJ whole genome shotgun (WGS) entry which is preliminary data.</text>
</comment>
<keyword evidence="2" id="KW-0472">Membrane</keyword>
<name>A0ABW0VLZ8_9ACTN</name>
<sequence>MSGAGGGRGGGGTQGNGTGRRRFGRSDRGSLALEAAILIPVVLAFVLMAVAAGRLQTTGSVVDAAARAGARAASLARTPEGARAAAAEAAGDVLAGRSVRCTQEPIGDPEYGSLDTAGGRLETVTVRVRCTVPLRDLLRFDGVPGEKTLTGEFTSVIDRYRGD</sequence>
<feature type="compositionally biased region" description="Gly residues" evidence="1">
    <location>
        <begin position="1"/>
        <end position="18"/>
    </location>
</feature>
<reference evidence="5" key="1">
    <citation type="journal article" date="2019" name="Int. J. Syst. Evol. Microbiol.">
        <title>The Global Catalogue of Microorganisms (GCM) 10K type strain sequencing project: providing services to taxonomists for standard genome sequencing and annotation.</title>
        <authorList>
            <consortium name="The Broad Institute Genomics Platform"/>
            <consortium name="The Broad Institute Genome Sequencing Center for Infectious Disease"/>
            <person name="Wu L."/>
            <person name="Ma J."/>
        </authorList>
    </citation>
    <scope>NUCLEOTIDE SEQUENCE [LARGE SCALE GENOMIC DNA]</scope>
    <source>
        <strain evidence="5">CGMCC 4.1622</strain>
    </source>
</reference>
<accession>A0ABW0VLZ8</accession>
<evidence type="ECO:0000259" key="3">
    <source>
        <dbReference type="Pfam" id="PF07811"/>
    </source>
</evidence>
<dbReference type="Pfam" id="PF07811">
    <property type="entry name" value="TadE"/>
    <property type="match status" value="1"/>
</dbReference>